<dbReference type="Proteomes" id="UP000221165">
    <property type="component" value="Unassembled WGS sequence"/>
</dbReference>
<feature type="compositionally biased region" description="Basic and acidic residues" evidence="1">
    <location>
        <begin position="298"/>
        <end position="318"/>
    </location>
</feature>
<dbReference type="PANTHER" id="PTHR36749">
    <property type="entry name" value="F7O18.3 PROTEIN"/>
    <property type="match status" value="1"/>
</dbReference>
<dbReference type="GeneID" id="94426982"/>
<feature type="region of interest" description="Disordered" evidence="1">
    <location>
        <begin position="119"/>
        <end position="157"/>
    </location>
</feature>
<keyword evidence="3" id="KW-1185">Reference proteome</keyword>
<protein>
    <submittedName>
        <fullName evidence="2">Uncharacterized protein</fullName>
    </submittedName>
</protein>
<feature type="compositionally biased region" description="Polar residues" evidence="1">
    <location>
        <begin position="423"/>
        <end position="435"/>
    </location>
</feature>
<accession>A0A2C6KEZ2</accession>
<feature type="region of interest" description="Disordered" evidence="1">
    <location>
        <begin position="298"/>
        <end position="341"/>
    </location>
</feature>
<evidence type="ECO:0000313" key="2">
    <source>
        <dbReference type="EMBL" id="PHJ22571.1"/>
    </source>
</evidence>
<feature type="region of interest" description="Disordered" evidence="1">
    <location>
        <begin position="394"/>
        <end position="524"/>
    </location>
</feature>
<dbReference type="VEuPathDB" id="ToxoDB:CSUI_003575"/>
<proteinExistence type="predicted"/>
<comment type="caution">
    <text evidence="2">The sequence shown here is derived from an EMBL/GenBank/DDBJ whole genome shotgun (WGS) entry which is preliminary data.</text>
</comment>
<dbReference type="RefSeq" id="XP_067924248.1">
    <property type="nucleotide sequence ID" value="XM_068063771.1"/>
</dbReference>
<dbReference type="AlphaFoldDB" id="A0A2C6KEZ2"/>
<feature type="compositionally biased region" description="Basic and acidic residues" evidence="1">
    <location>
        <begin position="326"/>
        <end position="337"/>
    </location>
</feature>
<feature type="compositionally biased region" description="Basic and acidic residues" evidence="1">
    <location>
        <begin position="459"/>
        <end position="471"/>
    </location>
</feature>
<evidence type="ECO:0000256" key="1">
    <source>
        <dbReference type="SAM" id="MobiDB-lite"/>
    </source>
</evidence>
<name>A0A2C6KEZ2_9APIC</name>
<dbReference type="OrthoDB" id="361409at2759"/>
<organism evidence="2 3">
    <name type="scientific">Cystoisospora suis</name>
    <dbReference type="NCBI Taxonomy" id="483139"/>
    <lineage>
        <taxon>Eukaryota</taxon>
        <taxon>Sar</taxon>
        <taxon>Alveolata</taxon>
        <taxon>Apicomplexa</taxon>
        <taxon>Conoidasida</taxon>
        <taxon>Coccidia</taxon>
        <taxon>Eucoccidiorida</taxon>
        <taxon>Eimeriorina</taxon>
        <taxon>Sarcocystidae</taxon>
        <taxon>Cystoisospora</taxon>
    </lineage>
</organism>
<evidence type="ECO:0000313" key="3">
    <source>
        <dbReference type="Proteomes" id="UP000221165"/>
    </source>
</evidence>
<feature type="compositionally biased region" description="Polar residues" evidence="1">
    <location>
        <begin position="500"/>
        <end position="511"/>
    </location>
</feature>
<feature type="compositionally biased region" description="Acidic residues" evidence="1">
    <location>
        <begin position="397"/>
        <end position="417"/>
    </location>
</feature>
<dbReference type="EMBL" id="MIGC01001624">
    <property type="protein sequence ID" value="PHJ22571.1"/>
    <property type="molecule type" value="Genomic_DNA"/>
</dbReference>
<reference evidence="2 3" key="1">
    <citation type="journal article" date="2017" name="Int. J. Parasitol.">
        <title>The genome of the protozoan parasite Cystoisospora suis and a reverse vaccinology approach to identify vaccine candidates.</title>
        <authorList>
            <person name="Palmieri N."/>
            <person name="Shrestha A."/>
            <person name="Ruttkowski B."/>
            <person name="Beck T."/>
            <person name="Vogl C."/>
            <person name="Tomley F."/>
            <person name="Blake D.P."/>
            <person name="Joachim A."/>
        </authorList>
    </citation>
    <scope>NUCLEOTIDE SEQUENCE [LARGE SCALE GENOMIC DNA]</scope>
    <source>
        <strain evidence="2 3">Wien I</strain>
    </source>
</reference>
<gene>
    <name evidence="2" type="ORF">CSUI_003575</name>
</gene>
<sequence length="671" mass="74471">MHLHVSSSRWLLLGPSCCPALSFHGSHPFSISVLNLTSIFRLLIFPSAPYPEVTPTIMTSIRERQADHSQLLGRSRAERLLDGIYQRQKRYLAQRRRRAATEAANRIILPEEKRRRILFAPSDSTPSESPREKRRQQKGAAGKADSRALKSSGPKSVEEAVRTLQRHLWKRSKFDKAVRLLQQLWKTHFSTGTKRFLLAGLLTAASTDSCITSSEGRADMASFFREDVEPLLQRERVKSQRQADLLDQIRAQRTKVREAVLNQHLQKVVLGSQTGKRSTGNDAGKRATVAAVALAAAEAKDREEARQKQKADRKRNADDLAPSAHQEGEADEHREGMGDSQDEVCLTEQEKDLLEVLHLRCKTHLLLFTDDAFQFNQQIAELRKTIDAMIESSMEGHEEDDEEEGDEEEADSQEDEELPVRSEGQNGTLGQTQDGEGTKEVSREACCPSNAQSLPSSSRVEEKEVGREGGRNGHASDVSAKGEDGENALPWNIKSEETFETSGTGVQGSLPSTAAKSEKSSESTACEIGELSASAVKTEVEDNEDPAVAEFDEPLEVKWPLPLKKSELRNLLHCFLMECLATVFSYRNQTWARASIEQLFQHIYLNRSILSASDQGQAGLWQAQLKAPQKVSANVTALSIGEASVPVQDGRDERISTVHGSVIWSAKQMGC</sequence>
<dbReference type="PANTHER" id="PTHR36749:SF1">
    <property type="entry name" value="F7O18.3 PROTEIN"/>
    <property type="match status" value="1"/>
</dbReference>